<dbReference type="EMBL" id="OU899035">
    <property type="protein sequence ID" value="CAH1725229.1"/>
    <property type="molecule type" value="Genomic_DNA"/>
</dbReference>
<reference evidence="5" key="2">
    <citation type="submission" date="2022-10" db="EMBL/GenBank/DDBJ databases">
        <authorList>
            <consortium name="ENA_rothamsted_submissions"/>
            <consortium name="culmorum"/>
            <person name="King R."/>
        </authorList>
    </citation>
    <scope>NUCLEOTIDE SEQUENCE</scope>
</reference>
<dbReference type="Proteomes" id="UP001154329">
    <property type="component" value="Chromosome 2"/>
</dbReference>
<keyword evidence="1" id="KW-0694">RNA-binding</keyword>
<feature type="transmembrane region" description="Helical" evidence="3">
    <location>
        <begin position="6"/>
        <end position="27"/>
    </location>
</feature>
<dbReference type="Pfam" id="PF00567">
    <property type="entry name" value="TUDOR"/>
    <property type="match status" value="1"/>
</dbReference>
<evidence type="ECO:0000259" key="4">
    <source>
        <dbReference type="PROSITE" id="PS50304"/>
    </source>
</evidence>
<dbReference type="InterPro" id="IPR004088">
    <property type="entry name" value="KH_dom_type_1"/>
</dbReference>
<feature type="region of interest" description="Disordered" evidence="2">
    <location>
        <begin position="228"/>
        <end position="254"/>
    </location>
</feature>
<dbReference type="CDD" id="cd22395">
    <property type="entry name" value="KH-I_AKAP1"/>
    <property type="match status" value="1"/>
</dbReference>
<dbReference type="PANTHER" id="PTHR22948:SF65">
    <property type="entry name" value="A-KINASE ANCHORING PROTEIN 1"/>
    <property type="match status" value="1"/>
</dbReference>
<gene>
    <name evidence="5" type="ORF">APHIGO_LOCUS6356</name>
</gene>
<dbReference type="SUPFAM" id="SSF63748">
    <property type="entry name" value="Tudor/PWWP/MBT"/>
    <property type="match status" value="1"/>
</dbReference>
<dbReference type="GO" id="GO:0003723">
    <property type="term" value="F:RNA binding"/>
    <property type="evidence" value="ECO:0007669"/>
    <property type="project" value="UniProtKB-UniRule"/>
</dbReference>
<dbReference type="PANTHER" id="PTHR22948">
    <property type="entry name" value="TUDOR DOMAIN CONTAINING PROTEIN"/>
    <property type="match status" value="1"/>
</dbReference>
<dbReference type="InterPro" id="IPR036612">
    <property type="entry name" value="KH_dom_type_1_sf"/>
</dbReference>
<dbReference type="SMART" id="SM00333">
    <property type="entry name" value="TUDOR"/>
    <property type="match status" value="1"/>
</dbReference>
<evidence type="ECO:0000313" key="6">
    <source>
        <dbReference type="Proteomes" id="UP001154329"/>
    </source>
</evidence>
<dbReference type="InterPro" id="IPR002999">
    <property type="entry name" value="Tudor"/>
</dbReference>
<dbReference type="SMART" id="SM00322">
    <property type="entry name" value="KH"/>
    <property type="match status" value="1"/>
</dbReference>
<keyword evidence="3" id="KW-0472">Membrane</keyword>
<organism evidence="5 6">
    <name type="scientific">Aphis gossypii</name>
    <name type="common">Cotton aphid</name>
    <dbReference type="NCBI Taxonomy" id="80765"/>
    <lineage>
        <taxon>Eukaryota</taxon>
        <taxon>Metazoa</taxon>
        <taxon>Ecdysozoa</taxon>
        <taxon>Arthropoda</taxon>
        <taxon>Hexapoda</taxon>
        <taxon>Insecta</taxon>
        <taxon>Pterygota</taxon>
        <taxon>Neoptera</taxon>
        <taxon>Paraneoptera</taxon>
        <taxon>Hemiptera</taxon>
        <taxon>Sternorrhyncha</taxon>
        <taxon>Aphidomorpha</taxon>
        <taxon>Aphidoidea</taxon>
        <taxon>Aphididae</taxon>
        <taxon>Aphidini</taxon>
        <taxon>Aphis</taxon>
        <taxon>Aphis</taxon>
    </lineage>
</organism>
<dbReference type="InterPro" id="IPR004087">
    <property type="entry name" value="KH_dom"/>
</dbReference>
<feature type="region of interest" description="Disordered" evidence="2">
    <location>
        <begin position="297"/>
        <end position="316"/>
    </location>
</feature>
<dbReference type="Pfam" id="PF00013">
    <property type="entry name" value="KH_1"/>
    <property type="match status" value="1"/>
</dbReference>
<dbReference type="SUPFAM" id="SSF54791">
    <property type="entry name" value="Eukaryotic type KH-domain (KH-domain type I)"/>
    <property type="match status" value="1"/>
</dbReference>
<dbReference type="PROSITE" id="PS50304">
    <property type="entry name" value="TUDOR"/>
    <property type="match status" value="1"/>
</dbReference>
<dbReference type="InterPro" id="IPR050621">
    <property type="entry name" value="Tudor_domain_containing"/>
</dbReference>
<sequence length="638" mass="72172">MFKVRTVSLGRILTFSTAVLYLGYLWYKRKRTLSHRQSDKKRPRSELSELTKIDDQELFQALEKASRTLEVSQVVEEEQIESSVIHKDIMEPTVGQIEVNKKESFTDNQEVHEMVAKVITMGSEQQVCLESEIISIDSLTEDLSNLKLSKEIENEKENEIVINTDDSKNIHQIENNEKVEIEEYSKDKACWTTMAEKEDHCECPKAIPVKKVKKDEEPMIFEGIKFKGKKRKGRKKNQPKDIIKLPSESNNKNKTNSIVKSVKKNQIVEEDCDSAHSIDHSIDTNDAPNTIYSDIRSVGSQDSGKGGSSFSGELRTVSDSDEQTNYDFLVPIELVGPIIGKKGAFVKYIKEKSNVRLFVENKTESPEDKYKMCTLVGSEININKALKLIRTKFPERAYPEFTLECISSMLDGSPVISQLFKSELIEGVNNHVIVTDLVATDHFFVHNASSPDYAMLSALNLAMNDTFGNSKEDIPEVDLRTVTHGSVVATFSEDNWYRAQVIDVDEKKYESANVFFLDYGGCKKIEQCDMRPMHDSLIALSFQAIECSLANIAPIYGEWCDESLKMFESLTTGKMLFAQVVYKSDSVQYVNLLAYDGFVTISINDELIKYGFAVYAPPSGIFRNDITSELNEPTYAPA</sequence>
<keyword evidence="6" id="KW-1185">Reference proteome</keyword>
<evidence type="ECO:0000313" key="5">
    <source>
        <dbReference type="EMBL" id="CAH1725229.1"/>
    </source>
</evidence>
<dbReference type="Gene3D" id="2.40.50.90">
    <property type="match status" value="1"/>
</dbReference>
<keyword evidence="3" id="KW-0812">Transmembrane</keyword>
<dbReference type="PROSITE" id="PS50084">
    <property type="entry name" value="KH_TYPE_1"/>
    <property type="match status" value="1"/>
</dbReference>
<keyword evidence="3" id="KW-1133">Transmembrane helix</keyword>
<dbReference type="GO" id="GO:0005739">
    <property type="term" value="C:mitochondrion"/>
    <property type="evidence" value="ECO:0007669"/>
    <property type="project" value="UniProtKB-ARBA"/>
</dbReference>
<dbReference type="AlphaFoldDB" id="A0A9P0NGC8"/>
<evidence type="ECO:0000256" key="1">
    <source>
        <dbReference type="PROSITE-ProRule" id="PRU00117"/>
    </source>
</evidence>
<feature type="domain" description="Tudor" evidence="4">
    <location>
        <begin position="479"/>
        <end position="540"/>
    </location>
</feature>
<feature type="compositionally biased region" description="Basic residues" evidence="2">
    <location>
        <begin position="228"/>
        <end position="237"/>
    </location>
</feature>
<dbReference type="GO" id="GO:0010468">
    <property type="term" value="P:regulation of gene expression"/>
    <property type="evidence" value="ECO:0007669"/>
    <property type="project" value="UniProtKB-ARBA"/>
</dbReference>
<name>A0A9P0NGC8_APHGO</name>
<reference evidence="5" key="1">
    <citation type="submission" date="2022-02" db="EMBL/GenBank/DDBJ databases">
        <authorList>
            <person name="King R."/>
        </authorList>
    </citation>
    <scope>NUCLEOTIDE SEQUENCE</scope>
</reference>
<protein>
    <recommendedName>
        <fullName evidence="4">Tudor domain-containing protein</fullName>
    </recommendedName>
</protein>
<dbReference type="OrthoDB" id="10069557at2759"/>
<proteinExistence type="predicted"/>
<dbReference type="Gene3D" id="2.30.30.140">
    <property type="match status" value="1"/>
</dbReference>
<evidence type="ECO:0000256" key="3">
    <source>
        <dbReference type="SAM" id="Phobius"/>
    </source>
</evidence>
<dbReference type="Gene3D" id="3.30.1370.10">
    <property type="entry name" value="K Homology domain, type 1"/>
    <property type="match status" value="1"/>
</dbReference>
<evidence type="ECO:0000256" key="2">
    <source>
        <dbReference type="SAM" id="MobiDB-lite"/>
    </source>
</evidence>
<dbReference type="InterPro" id="IPR035437">
    <property type="entry name" value="SNase_OB-fold_sf"/>
</dbReference>
<accession>A0A9P0NGC8</accession>
<dbReference type="InterPro" id="IPR047368">
    <property type="entry name" value="KH-I_AKAP1"/>
</dbReference>